<dbReference type="CDD" id="cd01285">
    <property type="entry name" value="nucleoside_deaminase"/>
    <property type="match status" value="1"/>
</dbReference>
<evidence type="ECO:0000256" key="2">
    <source>
        <dbReference type="ARBA" id="ARBA00011738"/>
    </source>
</evidence>
<dbReference type="InterPro" id="IPR002125">
    <property type="entry name" value="CMP_dCMP_dom"/>
</dbReference>
<dbReference type="PANTHER" id="PTHR11079">
    <property type="entry name" value="CYTOSINE DEAMINASE FAMILY MEMBER"/>
    <property type="match status" value="1"/>
</dbReference>
<dbReference type="HAMAP" id="MF_00972">
    <property type="entry name" value="tRNA_aden_deaminase"/>
    <property type="match status" value="1"/>
</dbReference>
<evidence type="ECO:0000256" key="5">
    <source>
        <dbReference type="ARBA" id="ARBA00022801"/>
    </source>
</evidence>
<evidence type="ECO:0000256" key="7">
    <source>
        <dbReference type="ARBA" id="ARBA00048045"/>
    </source>
</evidence>
<feature type="binding site" evidence="8">
    <location>
        <position position="200"/>
    </location>
    <ligand>
        <name>Zn(2+)</name>
        <dbReference type="ChEBI" id="CHEBI:29105"/>
        <note>catalytic</note>
    </ligand>
</feature>
<evidence type="ECO:0000313" key="10">
    <source>
        <dbReference type="EMBL" id="VFK61832.1"/>
    </source>
</evidence>
<evidence type="ECO:0000256" key="6">
    <source>
        <dbReference type="ARBA" id="ARBA00022833"/>
    </source>
</evidence>
<dbReference type="EC" id="3.5.4.33" evidence="8"/>
<dbReference type="Pfam" id="PF00383">
    <property type="entry name" value="dCMP_cyt_deam_1"/>
    <property type="match status" value="1"/>
</dbReference>
<feature type="binding site" evidence="8">
    <location>
        <position position="167"/>
    </location>
    <ligand>
        <name>Zn(2+)</name>
        <dbReference type="ChEBI" id="CHEBI:29105"/>
        <note>catalytic</note>
    </ligand>
</feature>
<comment type="similarity">
    <text evidence="1">Belongs to the cytidine and deoxycytidylate deaminase family. ADAT2 subfamily.</text>
</comment>
<dbReference type="InterPro" id="IPR028883">
    <property type="entry name" value="tRNA_aden_deaminase"/>
</dbReference>
<comment type="cofactor">
    <cofactor evidence="8">
        <name>Zn(2+)</name>
        <dbReference type="ChEBI" id="CHEBI:29105"/>
    </cofactor>
    <text evidence="8">Binds 1 zinc ion per subunit.</text>
</comment>
<organism evidence="10">
    <name type="scientific">Candidatus Kentrum sp. TC</name>
    <dbReference type="NCBI Taxonomy" id="2126339"/>
    <lineage>
        <taxon>Bacteria</taxon>
        <taxon>Pseudomonadati</taxon>
        <taxon>Pseudomonadota</taxon>
        <taxon>Gammaproteobacteria</taxon>
        <taxon>Candidatus Kentrum</taxon>
    </lineage>
</organism>
<reference evidence="10" key="1">
    <citation type="submission" date="2019-02" db="EMBL/GenBank/DDBJ databases">
        <authorList>
            <person name="Gruber-Vodicka R. H."/>
            <person name="Seah K. B. B."/>
        </authorList>
    </citation>
    <scope>NUCLEOTIDE SEQUENCE</scope>
    <source>
        <strain evidence="10">BECK_BZ126</strain>
    </source>
</reference>
<dbReference type="FunFam" id="3.40.140.10:FF:000005">
    <property type="entry name" value="tRNA-specific adenosine deaminase"/>
    <property type="match status" value="1"/>
</dbReference>
<gene>
    <name evidence="8" type="primary">tadA</name>
    <name evidence="10" type="ORF">BECKTC1821F_GA0114240_106311</name>
</gene>
<dbReference type="GO" id="GO:0052717">
    <property type="term" value="F:tRNA-specific adenosine-34 deaminase activity"/>
    <property type="evidence" value="ECO:0007669"/>
    <property type="project" value="UniProtKB-UniRule"/>
</dbReference>
<dbReference type="PROSITE" id="PS00903">
    <property type="entry name" value="CYT_DCMP_DEAMINASES_1"/>
    <property type="match status" value="1"/>
</dbReference>
<comment type="catalytic activity">
    <reaction evidence="7 8">
        <text>adenosine(34) in tRNA + H2O + H(+) = inosine(34) in tRNA + NH4(+)</text>
        <dbReference type="Rhea" id="RHEA:43168"/>
        <dbReference type="Rhea" id="RHEA-COMP:10373"/>
        <dbReference type="Rhea" id="RHEA-COMP:10374"/>
        <dbReference type="ChEBI" id="CHEBI:15377"/>
        <dbReference type="ChEBI" id="CHEBI:15378"/>
        <dbReference type="ChEBI" id="CHEBI:28938"/>
        <dbReference type="ChEBI" id="CHEBI:74411"/>
        <dbReference type="ChEBI" id="CHEBI:82852"/>
        <dbReference type="EC" id="3.5.4.33"/>
    </reaction>
</comment>
<dbReference type="Gene3D" id="3.40.140.10">
    <property type="entry name" value="Cytidine Deaminase, domain 2"/>
    <property type="match status" value="1"/>
</dbReference>
<dbReference type="GO" id="GO:0008270">
    <property type="term" value="F:zinc ion binding"/>
    <property type="evidence" value="ECO:0007669"/>
    <property type="project" value="UniProtKB-UniRule"/>
</dbReference>
<comment type="subunit">
    <text evidence="2 8">Homodimer.</text>
</comment>
<dbReference type="NCBIfam" id="NF008113">
    <property type="entry name" value="PRK10860.1"/>
    <property type="match status" value="1"/>
</dbReference>
<sequence length="264" mass="29439">MVVARDARPHPWSDTYLHRFRRRGVFPSGFEATRKAHAISGARGFIPTRVIRLTAHLIEVRIELENPATITDHPPKPVQIITTRNFRSQQRPQSRLARKDFDMQWKPSINNEAPHHGDEYWMRRALELANLAAEAGEVPVGAVLVKDDHEIATGWNCLIGNSDPTAHAEIMALRAGAMALGNYRLPGAWLYVTLEPCIMCAGAIVQARLAGVVFGASDPKTGAAGSVFKILGYDTLNHRTVCKGDVLAEEARFILQEFFTIRRR</sequence>
<dbReference type="AlphaFoldDB" id="A0A451A727"/>
<feature type="active site" description="Proton donor" evidence="8">
    <location>
        <position position="169"/>
    </location>
</feature>
<keyword evidence="5 8" id="KW-0378">Hydrolase</keyword>
<name>A0A451A727_9GAMM</name>
<evidence type="ECO:0000259" key="9">
    <source>
        <dbReference type="PROSITE" id="PS51747"/>
    </source>
</evidence>
<dbReference type="PROSITE" id="PS51747">
    <property type="entry name" value="CYT_DCMP_DEAMINASES_2"/>
    <property type="match status" value="1"/>
</dbReference>
<keyword evidence="3 8" id="KW-0819">tRNA processing</keyword>
<dbReference type="PANTHER" id="PTHR11079:SF202">
    <property type="entry name" value="TRNA-SPECIFIC ADENOSINE DEAMINASE"/>
    <property type="match status" value="1"/>
</dbReference>
<dbReference type="EMBL" id="CAADFW010000063">
    <property type="protein sequence ID" value="VFK61832.1"/>
    <property type="molecule type" value="Genomic_DNA"/>
</dbReference>
<feature type="domain" description="CMP/dCMP-type deaminase" evidence="9">
    <location>
        <begin position="116"/>
        <end position="228"/>
    </location>
</feature>
<keyword evidence="6 8" id="KW-0862">Zinc</keyword>
<comment type="function">
    <text evidence="8">Catalyzes the deamination of adenosine to inosine at the wobble position 34 of tRNA(Arg2).</text>
</comment>
<proteinExistence type="inferred from homology"/>
<accession>A0A451A727</accession>
<feature type="binding site" evidence="8">
    <location>
        <position position="197"/>
    </location>
    <ligand>
        <name>Zn(2+)</name>
        <dbReference type="ChEBI" id="CHEBI:29105"/>
        <note>catalytic</note>
    </ligand>
</feature>
<evidence type="ECO:0000256" key="8">
    <source>
        <dbReference type="HAMAP-Rule" id="MF_00972"/>
    </source>
</evidence>
<evidence type="ECO:0000256" key="1">
    <source>
        <dbReference type="ARBA" id="ARBA00010669"/>
    </source>
</evidence>
<protein>
    <recommendedName>
        <fullName evidence="8">tRNA-specific adenosine deaminase</fullName>
        <ecNumber evidence="8">3.5.4.33</ecNumber>
    </recommendedName>
</protein>
<keyword evidence="4 8" id="KW-0479">Metal-binding</keyword>
<evidence type="ECO:0000256" key="3">
    <source>
        <dbReference type="ARBA" id="ARBA00022694"/>
    </source>
</evidence>
<evidence type="ECO:0000256" key="4">
    <source>
        <dbReference type="ARBA" id="ARBA00022723"/>
    </source>
</evidence>
<dbReference type="SUPFAM" id="SSF53927">
    <property type="entry name" value="Cytidine deaminase-like"/>
    <property type="match status" value="1"/>
</dbReference>
<dbReference type="InterPro" id="IPR016193">
    <property type="entry name" value="Cytidine_deaminase-like"/>
</dbReference>
<dbReference type="GO" id="GO:0002100">
    <property type="term" value="P:tRNA wobble adenosine to inosine editing"/>
    <property type="evidence" value="ECO:0007669"/>
    <property type="project" value="UniProtKB-UniRule"/>
</dbReference>
<dbReference type="InterPro" id="IPR016192">
    <property type="entry name" value="APOBEC/CMP_deaminase_Zn-bd"/>
</dbReference>